<dbReference type="OrthoDB" id="18610at10239"/>
<gene>
    <name evidence="1" type="ORF">PTIM40_16</name>
</gene>
<organism evidence="1 2">
    <name type="scientific">Cyanophage P-TIM40</name>
    <dbReference type="NCBI Taxonomy" id="1589733"/>
    <lineage>
        <taxon>Viruses</taxon>
        <taxon>Duplodnaviria</taxon>
        <taxon>Heunggongvirae</taxon>
        <taxon>Uroviricota</taxon>
        <taxon>Caudoviricetes</taxon>
        <taxon>Pantevenvirales</taxon>
        <taxon>Kyanoviridae</taxon>
        <taxon>Libanvirus</taxon>
        <taxon>Libanvirus ptim40</taxon>
    </lineage>
</organism>
<evidence type="ECO:0000313" key="1">
    <source>
        <dbReference type="EMBL" id="AJK27443.1"/>
    </source>
</evidence>
<dbReference type="Proteomes" id="UP000032135">
    <property type="component" value="Segment"/>
</dbReference>
<evidence type="ECO:0000313" key="2">
    <source>
        <dbReference type="Proteomes" id="UP000032135"/>
    </source>
</evidence>
<dbReference type="GeneID" id="26516561"/>
<sequence>MSLFKDVKDLAAGRSQSKDWYRSQVRFGLESLGRPIQEGDILFYDYVAQSARLDWYDMHPLTLVTDVDNFLGQFSGGNIHYLRPSARQIVGKSWAGGATTYPSRCYHKYFMSSASNIYIVPPTAFTDYVPLPLEQFLFTRAGVKVEVPSSVIWSRV</sequence>
<dbReference type="KEGG" id="vg:26516561"/>
<dbReference type="RefSeq" id="YP_009188091.1">
    <property type="nucleotide sequence ID" value="NC_028663.1"/>
</dbReference>
<reference evidence="1 2" key="1">
    <citation type="submission" date="2014-11" db="EMBL/GenBank/DDBJ databases">
        <authorList>
            <person name="Fedida A."/>
            <person name="Lindell D."/>
        </authorList>
    </citation>
    <scope>NUCLEOTIDE SEQUENCE [LARGE SCALE GENOMIC DNA]</scope>
</reference>
<proteinExistence type="predicted"/>
<name>A0A0C5AIM2_9CAUD</name>
<keyword evidence="2" id="KW-1185">Reference proteome</keyword>
<dbReference type="EMBL" id="KP211958">
    <property type="protein sequence ID" value="AJK27443.1"/>
    <property type="molecule type" value="Genomic_DNA"/>
</dbReference>
<protein>
    <submittedName>
        <fullName evidence="1">Uncharacterized protein</fullName>
    </submittedName>
</protein>
<accession>A0A0C5AIM2</accession>